<dbReference type="Gene3D" id="3.90.79.10">
    <property type="entry name" value="Nucleoside Triphosphate Pyrophosphohydrolase"/>
    <property type="match status" value="1"/>
</dbReference>
<dbReference type="RefSeq" id="WP_134092459.1">
    <property type="nucleotide sequence ID" value="NZ_QWDN01000633.1"/>
</dbReference>
<keyword evidence="1" id="KW-0378">Hydrolase</keyword>
<dbReference type="Proteomes" id="UP000298340">
    <property type="component" value="Unassembled WGS sequence"/>
</dbReference>
<proteinExistence type="predicted"/>
<sequence length="78" mass="8807">MLKGIILNNENYQAGISIDCVIFGFHDNQLKVLLIKTPYENKWSLPGGFVPIHEDIDTAAVTVLNERTGMQGIFLRQF</sequence>
<organism evidence="1 2">
    <name type="scientific">Flavobacterium circumlabens</name>
    <dbReference type="NCBI Taxonomy" id="2133765"/>
    <lineage>
        <taxon>Bacteria</taxon>
        <taxon>Pseudomonadati</taxon>
        <taxon>Bacteroidota</taxon>
        <taxon>Flavobacteriia</taxon>
        <taxon>Flavobacteriales</taxon>
        <taxon>Flavobacteriaceae</taxon>
        <taxon>Flavobacterium</taxon>
    </lineage>
</organism>
<dbReference type="CDD" id="cd18873">
    <property type="entry name" value="NUDIX_NadM_like"/>
    <property type="match status" value="1"/>
</dbReference>
<comment type="caution">
    <text evidence="1">The sequence shown here is derived from an EMBL/GenBank/DDBJ whole genome shotgun (WGS) entry which is preliminary data.</text>
</comment>
<protein>
    <submittedName>
        <fullName evidence="1">NUDIX hydrolase</fullName>
    </submittedName>
</protein>
<feature type="non-terminal residue" evidence="1">
    <location>
        <position position="78"/>
    </location>
</feature>
<accession>A0A4Y7U4M8</accession>
<evidence type="ECO:0000313" key="1">
    <source>
        <dbReference type="EMBL" id="TEB41038.1"/>
    </source>
</evidence>
<dbReference type="GO" id="GO:0016787">
    <property type="term" value="F:hydrolase activity"/>
    <property type="evidence" value="ECO:0007669"/>
    <property type="project" value="UniProtKB-KW"/>
</dbReference>
<dbReference type="AlphaFoldDB" id="A0A4Y7U4M8"/>
<name>A0A4Y7U4M8_9FLAO</name>
<evidence type="ECO:0000313" key="2">
    <source>
        <dbReference type="Proteomes" id="UP000298340"/>
    </source>
</evidence>
<reference evidence="1 2" key="1">
    <citation type="journal article" date="2018" name="Syst. Appl. Microbiol.">
        <title>Flavobacterium circumlabens sp. nov. and Flavobacterium cupreum sp. nov., two psychrotrophic species isolated from Antarctic environmental samples.</title>
        <authorList>
            <person name="Kralova S."/>
            <person name="Busse H.J."/>
            <person name="Svec P."/>
            <person name="Maslanova I."/>
            <person name="Stankova E."/>
            <person name="Bartak M."/>
            <person name="Sedlacek I."/>
        </authorList>
    </citation>
    <scope>NUCLEOTIDE SEQUENCE [LARGE SCALE GENOMIC DNA]</scope>
    <source>
        <strain evidence="1 2">CCM 8828</strain>
    </source>
</reference>
<dbReference type="EMBL" id="QWDN01000633">
    <property type="protein sequence ID" value="TEB41038.1"/>
    <property type="molecule type" value="Genomic_DNA"/>
</dbReference>
<dbReference type="SUPFAM" id="SSF55811">
    <property type="entry name" value="Nudix"/>
    <property type="match status" value="1"/>
</dbReference>
<dbReference type="InterPro" id="IPR015797">
    <property type="entry name" value="NUDIX_hydrolase-like_dom_sf"/>
</dbReference>
<gene>
    <name evidence="1" type="ORF">D0809_27560</name>
</gene>